<evidence type="ECO:0000256" key="1">
    <source>
        <dbReference type="ARBA" id="ARBA00023015"/>
    </source>
</evidence>
<dbReference type="RefSeq" id="WP_042233238.1">
    <property type="nucleotide sequence ID" value="NZ_CP026520.1"/>
</dbReference>
<dbReference type="PROSITE" id="PS00356">
    <property type="entry name" value="HTH_LACI_1"/>
    <property type="match status" value="1"/>
</dbReference>
<dbReference type="CDD" id="cd06267">
    <property type="entry name" value="PBP1_LacI_sugar_binding-like"/>
    <property type="match status" value="1"/>
</dbReference>
<dbReference type="PANTHER" id="PTHR30146">
    <property type="entry name" value="LACI-RELATED TRANSCRIPTIONAL REPRESSOR"/>
    <property type="match status" value="1"/>
</dbReference>
<dbReference type="InterPro" id="IPR046335">
    <property type="entry name" value="LacI/GalR-like_sensor"/>
</dbReference>
<reference evidence="7 8" key="1">
    <citation type="submission" date="2018-01" db="EMBL/GenBank/DDBJ databases">
        <title>The whole genome sequencing and assembly of Paenibacillus chitinolyticus KCCM 41400 strain.</title>
        <authorList>
            <person name="Kim J.-Y."/>
            <person name="Park M.-K."/>
            <person name="Lee Y.-J."/>
            <person name="Yi H."/>
            <person name="Bahn Y.-S."/>
            <person name="Kim J.F."/>
            <person name="Lee D.-W."/>
        </authorList>
    </citation>
    <scope>NUCLEOTIDE SEQUENCE [LARGE SCALE GENOMIC DNA]</scope>
    <source>
        <strain evidence="7 8">KCCM 41400</strain>
    </source>
</reference>
<dbReference type="SUPFAM" id="SSF47413">
    <property type="entry name" value="lambda repressor-like DNA-binding domains"/>
    <property type="match status" value="1"/>
</dbReference>
<dbReference type="EMBL" id="CP026520">
    <property type="protein sequence ID" value="QAV19953.1"/>
    <property type="molecule type" value="Genomic_DNA"/>
</dbReference>
<dbReference type="Proteomes" id="UP000288943">
    <property type="component" value="Chromosome"/>
</dbReference>
<dbReference type="Pfam" id="PF00356">
    <property type="entry name" value="LacI"/>
    <property type="match status" value="1"/>
</dbReference>
<dbReference type="Gene3D" id="1.10.260.40">
    <property type="entry name" value="lambda repressor-like DNA-binding domains"/>
    <property type="match status" value="1"/>
</dbReference>
<dbReference type="SMART" id="SM00354">
    <property type="entry name" value="HTH_LACI"/>
    <property type="match status" value="1"/>
</dbReference>
<evidence type="ECO:0000259" key="5">
    <source>
        <dbReference type="PROSITE" id="PS50943"/>
    </source>
</evidence>
<feature type="domain" description="HTH lacI-type" evidence="4">
    <location>
        <begin position="4"/>
        <end position="58"/>
    </location>
</feature>
<dbReference type="GO" id="GO:0000976">
    <property type="term" value="F:transcription cis-regulatory region binding"/>
    <property type="evidence" value="ECO:0007669"/>
    <property type="project" value="TreeGrafter"/>
</dbReference>
<evidence type="ECO:0000256" key="2">
    <source>
        <dbReference type="ARBA" id="ARBA00023125"/>
    </source>
</evidence>
<protein>
    <submittedName>
        <fullName evidence="7">LacI family transcriptional regulator</fullName>
    </submittedName>
</protein>
<dbReference type="CDD" id="cd01392">
    <property type="entry name" value="HTH_LacI"/>
    <property type="match status" value="1"/>
</dbReference>
<dbReference type="KEGG" id="pchi:PC41400_20740"/>
<evidence type="ECO:0000313" key="9">
    <source>
        <dbReference type="Proteomes" id="UP001527202"/>
    </source>
</evidence>
<reference evidence="6 9" key="2">
    <citation type="submission" date="2022-05" db="EMBL/GenBank/DDBJ databases">
        <title>Genome Sequencing of Bee-Associated Microbes.</title>
        <authorList>
            <person name="Dunlap C."/>
        </authorList>
    </citation>
    <scope>NUCLEOTIDE SEQUENCE [LARGE SCALE GENOMIC DNA]</scope>
    <source>
        <strain evidence="6 9">NRRL B-23120</strain>
    </source>
</reference>
<keyword evidence="2" id="KW-0238">DNA-binding</keyword>
<dbReference type="PROSITE" id="PS50943">
    <property type="entry name" value="HTH_CROC1"/>
    <property type="match status" value="1"/>
</dbReference>
<keyword evidence="3" id="KW-0804">Transcription</keyword>
<dbReference type="InterPro" id="IPR010982">
    <property type="entry name" value="Lambda_DNA-bd_dom_sf"/>
</dbReference>
<evidence type="ECO:0000256" key="3">
    <source>
        <dbReference type="ARBA" id="ARBA00023163"/>
    </source>
</evidence>
<dbReference type="EMBL" id="JAMDMJ010000009">
    <property type="protein sequence ID" value="MCY9595985.1"/>
    <property type="molecule type" value="Genomic_DNA"/>
</dbReference>
<proteinExistence type="predicted"/>
<dbReference type="SUPFAM" id="SSF53822">
    <property type="entry name" value="Periplasmic binding protein-like I"/>
    <property type="match status" value="1"/>
</dbReference>
<gene>
    <name evidence="6" type="ORF">M5X16_09375</name>
    <name evidence="7" type="ORF">PC41400_20740</name>
</gene>
<dbReference type="PRINTS" id="PR00036">
    <property type="entry name" value="HTHLACI"/>
</dbReference>
<accession>A0A410X049</accession>
<dbReference type="InterPro" id="IPR028082">
    <property type="entry name" value="Peripla_BP_I"/>
</dbReference>
<keyword evidence="1" id="KW-0805">Transcription regulation</keyword>
<dbReference type="Pfam" id="PF13377">
    <property type="entry name" value="Peripla_BP_3"/>
    <property type="match status" value="1"/>
</dbReference>
<evidence type="ECO:0000313" key="8">
    <source>
        <dbReference type="Proteomes" id="UP000288943"/>
    </source>
</evidence>
<evidence type="ECO:0000313" key="6">
    <source>
        <dbReference type="EMBL" id="MCY9595985.1"/>
    </source>
</evidence>
<feature type="domain" description="HTH cro/C1-type" evidence="5">
    <location>
        <begin position="2"/>
        <end position="48"/>
    </location>
</feature>
<evidence type="ECO:0000259" key="4">
    <source>
        <dbReference type="PROSITE" id="PS50932"/>
    </source>
</evidence>
<keyword evidence="9" id="KW-1185">Reference proteome</keyword>
<dbReference type="InterPro" id="IPR000843">
    <property type="entry name" value="HTH_LacI"/>
</dbReference>
<sequence>MNKITIKDIAAEAGVSIATVSNVMNGTGRVSGETAKRVLRVIDRHDYAPSTAARYLKERRSQLIGILVPTGDRGRLEDNPFYWQLVMAVEAEAREERLHVIVSGVTEEDPLTFVQERQLDGIIAIGITGDSPLLGRIAQLDVPCVYLDCYLAGGENLQVVNMNDRMGGYLGTKHLLSLGHERIAVIAGDIVTSGVYEERWLGYTRALEESGIAADRALLVETPVSLLGGYHSAQQVYMLSPKVTAVFAFSDVAAIGLMKGLQELGVRIPDDLSVMGYDDIDYAGFMTPSLTTIRQDIGTKGKTAIRRILSMIRGSVPAEHSVTLPVELKRRQSTARRFQSNSIQKEE</sequence>
<dbReference type="Proteomes" id="UP001527202">
    <property type="component" value="Unassembled WGS sequence"/>
</dbReference>
<dbReference type="PROSITE" id="PS50932">
    <property type="entry name" value="HTH_LACI_2"/>
    <property type="match status" value="1"/>
</dbReference>
<organism evidence="7 8">
    <name type="scientific">Paenibacillus chitinolyticus</name>
    <dbReference type="NCBI Taxonomy" id="79263"/>
    <lineage>
        <taxon>Bacteria</taxon>
        <taxon>Bacillati</taxon>
        <taxon>Bacillota</taxon>
        <taxon>Bacilli</taxon>
        <taxon>Bacillales</taxon>
        <taxon>Paenibacillaceae</taxon>
        <taxon>Paenibacillus</taxon>
    </lineage>
</organism>
<dbReference type="GO" id="GO:0003700">
    <property type="term" value="F:DNA-binding transcription factor activity"/>
    <property type="evidence" value="ECO:0007669"/>
    <property type="project" value="TreeGrafter"/>
</dbReference>
<dbReference type="OrthoDB" id="9796186at2"/>
<name>A0A410X049_9BACL</name>
<dbReference type="AlphaFoldDB" id="A0A410X049"/>
<dbReference type="InterPro" id="IPR001387">
    <property type="entry name" value="Cro/C1-type_HTH"/>
</dbReference>
<dbReference type="GeneID" id="95377223"/>
<dbReference type="Gene3D" id="3.40.50.2300">
    <property type="match status" value="2"/>
</dbReference>
<dbReference type="PANTHER" id="PTHR30146:SF24">
    <property type="entry name" value="XYLOSE OPERON REGULATORY PROTEIN"/>
    <property type="match status" value="1"/>
</dbReference>
<evidence type="ECO:0000313" key="7">
    <source>
        <dbReference type="EMBL" id="QAV19953.1"/>
    </source>
</evidence>